<reference evidence="4 5" key="1">
    <citation type="submission" date="2019-04" db="EMBL/GenBank/DDBJ databases">
        <title>The sequence and de novo assembly of Takifugu bimaculatus genome using PacBio and Hi-C technologies.</title>
        <authorList>
            <person name="Xu P."/>
            <person name="Liu B."/>
            <person name="Zhou Z."/>
        </authorList>
    </citation>
    <scope>NUCLEOTIDE SEQUENCE [LARGE SCALE GENOMIC DNA]</scope>
    <source>
        <strain evidence="4">TB-2018</strain>
        <tissue evidence="4">Muscle</tissue>
    </source>
</reference>
<gene>
    <name evidence="4" type="ORF">fugu_011931</name>
</gene>
<organism evidence="4 5">
    <name type="scientific">Takifugu bimaculatus</name>
    <dbReference type="NCBI Taxonomy" id="433685"/>
    <lineage>
        <taxon>Eukaryota</taxon>
        <taxon>Metazoa</taxon>
        <taxon>Chordata</taxon>
        <taxon>Craniata</taxon>
        <taxon>Vertebrata</taxon>
        <taxon>Euteleostomi</taxon>
        <taxon>Actinopterygii</taxon>
        <taxon>Neopterygii</taxon>
        <taxon>Teleostei</taxon>
        <taxon>Neoteleostei</taxon>
        <taxon>Acanthomorphata</taxon>
        <taxon>Eupercaria</taxon>
        <taxon>Tetraodontiformes</taxon>
        <taxon>Tetradontoidea</taxon>
        <taxon>Tetraodontidae</taxon>
        <taxon>Takifugu</taxon>
    </lineage>
</organism>
<evidence type="ECO:0000256" key="2">
    <source>
        <dbReference type="SAM" id="MobiDB-lite"/>
    </source>
</evidence>
<feature type="region of interest" description="Disordered" evidence="2">
    <location>
        <begin position="321"/>
        <end position="344"/>
    </location>
</feature>
<proteinExistence type="inferred from homology"/>
<dbReference type="Proteomes" id="UP000516260">
    <property type="component" value="Chromosome 12"/>
</dbReference>
<dbReference type="PANTHER" id="PTHR16489:SF11">
    <property type="entry name" value="PROTEIN PHOSPHATASE 1 REGULATORY SUBUNIT 15B"/>
    <property type="match status" value="1"/>
</dbReference>
<dbReference type="GO" id="GO:0051246">
    <property type="term" value="P:regulation of protein metabolic process"/>
    <property type="evidence" value="ECO:0007669"/>
    <property type="project" value="UniProtKB-ARBA"/>
</dbReference>
<sequence length="499" mass="55697">MAPTVGSQGGLTGTVMARMRPGGLALLPWTKQMFSVLWGQLRLLLRVIYYTVMSVFQMFRFEVHVSITDETGQHIQHMSAAANPSDSFLFSSLFDGDGSMMVGSSGHISNFCSDMGDPFTRKSTAEALLSSLRAEELCCGLVDEFVSRTSGKEDNMFGPQNGWKMGFSGDWNIFSCSGDPSCKSTPEEDRGSPWSSEEDQNPFEFDEESRNLWESLSGSSDPYNPFFFSACTSTRTNIGKQCATKPQEGSDNKINEEVPVPSGRDGLNILVSRSDSEISWGSSDGSTLSEDAEQLLEFFTSSDPYDPMCFTACSSTSHQHQQATTSLPSSSTTDTRIPSSSEEEEEWLWNSLKAHHDPYHPLNFQACLRTASVESPPWKDQKIKKSITSKPSLQERPSKHYHPEITVVPWTRPGKSEKTNNQSGSTQKKVRFSPVIHVHVMRSWLFARQASRKGNWEEMARDRDRFQRRIKEAEASIGSCLNPAHRRKIRANLDGALTL</sequence>
<comment type="caution">
    <text evidence="4">The sequence shown here is derived from an EMBL/GenBank/DDBJ whole genome shotgun (WGS) entry which is preliminary data.</text>
</comment>
<feature type="domain" description="Protein phosphatase 1 regulatory subunit 15A/B C-terminal" evidence="3">
    <location>
        <begin position="329"/>
        <end position="490"/>
    </location>
</feature>
<dbReference type="Pfam" id="PF10488">
    <property type="entry name" value="PP1c_bdg"/>
    <property type="match status" value="1"/>
</dbReference>
<dbReference type="GO" id="GO:0019888">
    <property type="term" value="F:protein phosphatase regulator activity"/>
    <property type="evidence" value="ECO:0007669"/>
    <property type="project" value="TreeGrafter"/>
</dbReference>
<comment type="similarity">
    <text evidence="1">Belongs to the PPP1R15 family.</text>
</comment>
<dbReference type="InterPro" id="IPR019523">
    <property type="entry name" value="Prot_Pase1_reg-su15A/B_C"/>
</dbReference>
<dbReference type="PANTHER" id="PTHR16489">
    <property type="entry name" value="GH11727P"/>
    <property type="match status" value="1"/>
</dbReference>
<keyword evidence="5" id="KW-1185">Reference proteome</keyword>
<feature type="compositionally biased region" description="Low complexity" evidence="2">
    <location>
        <begin position="324"/>
        <end position="335"/>
    </location>
</feature>
<dbReference type="GO" id="GO:0034976">
    <property type="term" value="P:response to endoplasmic reticulum stress"/>
    <property type="evidence" value="ECO:0007669"/>
    <property type="project" value="TreeGrafter"/>
</dbReference>
<dbReference type="GO" id="GO:0005783">
    <property type="term" value="C:endoplasmic reticulum"/>
    <property type="evidence" value="ECO:0007669"/>
    <property type="project" value="TreeGrafter"/>
</dbReference>
<accession>A0A4Z2C8Y3</accession>
<dbReference type="InterPro" id="IPR051254">
    <property type="entry name" value="PPP1R15"/>
</dbReference>
<evidence type="ECO:0000313" key="4">
    <source>
        <dbReference type="EMBL" id="TNN00685.1"/>
    </source>
</evidence>
<dbReference type="GO" id="GO:0000164">
    <property type="term" value="C:protein phosphatase type 1 complex"/>
    <property type="evidence" value="ECO:0007669"/>
    <property type="project" value="TreeGrafter"/>
</dbReference>
<evidence type="ECO:0000256" key="1">
    <source>
        <dbReference type="ARBA" id="ARBA00010161"/>
    </source>
</evidence>
<evidence type="ECO:0000259" key="3">
    <source>
        <dbReference type="Pfam" id="PF10488"/>
    </source>
</evidence>
<dbReference type="EMBL" id="SWLE01000004">
    <property type="protein sequence ID" value="TNN00685.1"/>
    <property type="molecule type" value="Genomic_DNA"/>
</dbReference>
<name>A0A4Z2C8Y3_9TELE</name>
<dbReference type="AlphaFoldDB" id="A0A4Z2C8Y3"/>
<feature type="region of interest" description="Disordered" evidence="2">
    <location>
        <begin position="180"/>
        <end position="210"/>
    </location>
</feature>
<feature type="compositionally biased region" description="Acidic residues" evidence="2">
    <location>
        <begin position="196"/>
        <end position="207"/>
    </location>
</feature>
<evidence type="ECO:0000313" key="5">
    <source>
        <dbReference type="Proteomes" id="UP000516260"/>
    </source>
</evidence>
<protein>
    <recommendedName>
        <fullName evidence="3">Protein phosphatase 1 regulatory subunit 15A/B C-terminal domain-containing protein</fullName>
    </recommendedName>
</protein>
<feature type="region of interest" description="Disordered" evidence="2">
    <location>
        <begin position="241"/>
        <end position="266"/>
    </location>
</feature>